<dbReference type="SUPFAM" id="SSF52540">
    <property type="entry name" value="P-loop containing nucleoside triphosphate hydrolases"/>
    <property type="match status" value="1"/>
</dbReference>
<evidence type="ECO:0000256" key="2">
    <source>
        <dbReference type="ARBA" id="ARBA00022840"/>
    </source>
</evidence>
<comment type="similarity">
    <text evidence="3">Belongs to the ABC transporter superfamily. ABCB family. Heavy Metal importer (TC 3.A.1.210) subfamily.</text>
</comment>
<evidence type="ECO:0000313" key="7">
    <source>
        <dbReference type="Proteomes" id="UP000807306"/>
    </source>
</evidence>
<evidence type="ECO:0000313" key="6">
    <source>
        <dbReference type="EMBL" id="KAF9524673.1"/>
    </source>
</evidence>
<dbReference type="Pfam" id="PF00005">
    <property type="entry name" value="ABC_tran"/>
    <property type="match status" value="1"/>
</dbReference>
<feature type="domain" description="ABC transporter" evidence="5">
    <location>
        <begin position="425"/>
        <end position="721"/>
    </location>
</feature>
<dbReference type="Proteomes" id="UP000807306">
    <property type="component" value="Unassembled WGS sequence"/>
</dbReference>
<dbReference type="PANTHER" id="PTHR24221">
    <property type="entry name" value="ATP-BINDING CASSETTE SUB-FAMILY B"/>
    <property type="match status" value="1"/>
</dbReference>
<dbReference type="GO" id="GO:0005524">
    <property type="term" value="F:ATP binding"/>
    <property type="evidence" value="ECO:0007669"/>
    <property type="project" value="UniProtKB-KW"/>
</dbReference>
<keyword evidence="4" id="KW-0472">Membrane</keyword>
<keyword evidence="4" id="KW-1133">Transmembrane helix</keyword>
<keyword evidence="7" id="KW-1185">Reference proteome</keyword>
<keyword evidence="4" id="KW-0812">Transmembrane</keyword>
<proteinExistence type="inferred from homology"/>
<sequence length="727" mass="80984">MSKSKKKSFKKYPNIKHTKVGVWDLYEDTAAIPPSARIWPGFSSGMVIVKAAPYVWRMIKDVASIRECWSLLLGYLAVEFMACLMPALSLYYSGQLISIVQTAVDHRKVDTSLLMRVAVGNMVASLASRTLQYAQQRIATPLHLHIKAYYSVHIFHAMSRLDVPTFEDPAVQRQIELSLPRHAHSSTAFDAVTASLRVITTAIQLISQFTILLNVLQDQPDGLLLAIFSFAHAFFQRTEVNMSSIQHGIWVASTKNEDYIRTEGLKRAIGNPAHRKEIVAAGLGAYLLEEYRHALSRIADKTGDFFEVLDTQARLKDGFSKFTIFQEILRGLPEIIFTLRAVQKPSTIPLSLVSLNLITQTTKAFTFQAFSLYDDTGAIADKLNAVRLLYKIIKIPNRVNIDYDSPYLGTSFPEENSSLSMGVSVEFRDVSFIYPGSTSYALKNVSFKLGKGQLCVIVGNNGSGKSTILKLISRLYDPAEGQILINDIDIRTLRLSDLRRAISVLFQDYTLFPLSIRDNIALGDLPSLMSSSESCISSSSSSTTKSDLSKIRLAAKLGGAASFIERLPEGYDTYLDKPVQDYFSPVPDGSKNVFGRLVDYGSIKGAMGGTSEHNRGLSGGQMQRIALSRTFMRSVVSEDAVGMLLFDEPSASLDPTAEHDLFERLRKLRGSKTMIFSSHRFGNLTRHADLILYMHESAVVEEGRHDELLKKEGEYARIWMLQAQAFL</sequence>
<comment type="caution">
    <text evidence="6">The sequence shown here is derived from an EMBL/GenBank/DDBJ whole genome shotgun (WGS) entry which is preliminary data.</text>
</comment>
<dbReference type="GO" id="GO:0016887">
    <property type="term" value="F:ATP hydrolysis activity"/>
    <property type="evidence" value="ECO:0007669"/>
    <property type="project" value="InterPro"/>
</dbReference>
<dbReference type="InterPro" id="IPR017871">
    <property type="entry name" value="ABC_transporter-like_CS"/>
</dbReference>
<protein>
    <submittedName>
        <fullName evidence="6">P-loop containing nucleoside triphosphate hydrolase protein</fullName>
    </submittedName>
</protein>
<dbReference type="PANTHER" id="PTHR24221:SF654">
    <property type="entry name" value="ATP-BINDING CASSETTE SUB-FAMILY B MEMBER 6"/>
    <property type="match status" value="1"/>
</dbReference>
<dbReference type="PROSITE" id="PS00211">
    <property type="entry name" value="ABC_TRANSPORTER_1"/>
    <property type="match status" value="1"/>
</dbReference>
<keyword evidence="2" id="KW-0067">ATP-binding</keyword>
<gene>
    <name evidence="6" type="ORF">CPB83DRAFT_946557</name>
</gene>
<accession>A0A9P6JLA3</accession>
<feature type="transmembrane region" description="Helical" evidence="4">
    <location>
        <begin position="68"/>
        <end position="92"/>
    </location>
</feature>
<dbReference type="PROSITE" id="PS50893">
    <property type="entry name" value="ABC_TRANSPORTER_2"/>
    <property type="match status" value="1"/>
</dbReference>
<organism evidence="6 7">
    <name type="scientific">Crepidotus variabilis</name>
    <dbReference type="NCBI Taxonomy" id="179855"/>
    <lineage>
        <taxon>Eukaryota</taxon>
        <taxon>Fungi</taxon>
        <taxon>Dikarya</taxon>
        <taxon>Basidiomycota</taxon>
        <taxon>Agaricomycotina</taxon>
        <taxon>Agaricomycetes</taxon>
        <taxon>Agaricomycetidae</taxon>
        <taxon>Agaricales</taxon>
        <taxon>Agaricineae</taxon>
        <taxon>Crepidotaceae</taxon>
        <taxon>Crepidotus</taxon>
    </lineage>
</organism>
<dbReference type="Gene3D" id="3.40.50.300">
    <property type="entry name" value="P-loop containing nucleotide triphosphate hydrolases"/>
    <property type="match status" value="1"/>
</dbReference>
<evidence type="ECO:0000256" key="4">
    <source>
        <dbReference type="SAM" id="Phobius"/>
    </source>
</evidence>
<dbReference type="AlphaFoldDB" id="A0A9P6JLA3"/>
<name>A0A9P6JLA3_9AGAR</name>
<keyword evidence="1" id="KW-0547">Nucleotide-binding</keyword>
<reference evidence="6" key="1">
    <citation type="submission" date="2020-11" db="EMBL/GenBank/DDBJ databases">
        <authorList>
            <consortium name="DOE Joint Genome Institute"/>
            <person name="Ahrendt S."/>
            <person name="Riley R."/>
            <person name="Andreopoulos W."/>
            <person name="Labutti K."/>
            <person name="Pangilinan J."/>
            <person name="Ruiz-Duenas F.J."/>
            <person name="Barrasa J.M."/>
            <person name="Sanchez-Garcia M."/>
            <person name="Camarero S."/>
            <person name="Miyauchi S."/>
            <person name="Serrano A."/>
            <person name="Linde D."/>
            <person name="Babiker R."/>
            <person name="Drula E."/>
            <person name="Ayuso-Fernandez I."/>
            <person name="Pacheco R."/>
            <person name="Padilla G."/>
            <person name="Ferreira P."/>
            <person name="Barriuso J."/>
            <person name="Kellner H."/>
            <person name="Castanera R."/>
            <person name="Alfaro M."/>
            <person name="Ramirez L."/>
            <person name="Pisabarro A.G."/>
            <person name="Kuo A."/>
            <person name="Tritt A."/>
            <person name="Lipzen A."/>
            <person name="He G."/>
            <person name="Yan M."/>
            <person name="Ng V."/>
            <person name="Cullen D."/>
            <person name="Martin F."/>
            <person name="Rosso M.-N."/>
            <person name="Henrissat B."/>
            <person name="Hibbett D."/>
            <person name="Martinez A.T."/>
            <person name="Grigoriev I.V."/>
        </authorList>
    </citation>
    <scope>NUCLEOTIDE SEQUENCE</scope>
    <source>
        <strain evidence="6">CBS 506.95</strain>
    </source>
</reference>
<dbReference type="GO" id="GO:0042626">
    <property type="term" value="F:ATPase-coupled transmembrane transporter activity"/>
    <property type="evidence" value="ECO:0007669"/>
    <property type="project" value="TreeGrafter"/>
</dbReference>
<dbReference type="EMBL" id="MU157895">
    <property type="protein sequence ID" value="KAF9524673.1"/>
    <property type="molecule type" value="Genomic_DNA"/>
</dbReference>
<evidence type="ECO:0000256" key="3">
    <source>
        <dbReference type="ARBA" id="ARBA00024363"/>
    </source>
</evidence>
<evidence type="ECO:0000259" key="5">
    <source>
        <dbReference type="PROSITE" id="PS50893"/>
    </source>
</evidence>
<dbReference type="InterPro" id="IPR003593">
    <property type="entry name" value="AAA+_ATPase"/>
</dbReference>
<dbReference type="InterPro" id="IPR003439">
    <property type="entry name" value="ABC_transporter-like_ATP-bd"/>
</dbReference>
<keyword evidence="6" id="KW-0378">Hydrolase</keyword>
<dbReference type="InterPro" id="IPR027417">
    <property type="entry name" value="P-loop_NTPase"/>
</dbReference>
<evidence type="ECO:0000256" key="1">
    <source>
        <dbReference type="ARBA" id="ARBA00022741"/>
    </source>
</evidence>
<dbReference type="OrthoDB" id="6500128at2759"/>
<dbReference type="SMART" id="SM00382">
    <property type="entry name" value="AAA"/>
    <property type="match status" value="1"/>
</dbReference>
<dbReference type="InterPro" id="IPR039421">
    <property type="entry name" value="Type_1_exporter"/>
</dbReference>